<organism evidence="2 4">
    <name type="scientific">Aliivibrio fischeri</name>
    <name type="common">Vibrio fischeri</name>
    <dbReference type="NCBI Taxonomy" id="668"/>
    <lineage>
        <taxon>Bacteria</taxon>
        <taxon>Pseudomonadati</taxon>
        <taxon>Pseudomonadota</taxon>
        <taxon>Gammaproteobacteria</taxon>
        <taxon>Vibrionales</taxon>
        <taxon>Vibrionaceae</taxon>
        <taxon>Aliivibrio</taxon>
    </lineage>
</organism>
<reference evidence="3 5" key="2">
    <citation type="submission" date="2019-11" db="EMBL/GenBank/DDBJ databases">
        <title>Using colonization assays and comparative genomics to discover symbiosis behaviors and factors in Vibrio fischeri.</title>
        <authorList>
            <person name="Bongrand C."/>
            <person name="Moriano-Gutierrez S."/>
            <person name="Arevalo P."/>
            <person name="Mcfall-Ngai M."/>
            <person name="Visick K."/>
            <person name="Polz M.F."/>
            <person name="Ruby E.G."/>
        </authorList>
    </citation>
    <scope>NUCLEOTIDE SEQUENCE [LARGE SCALE GENOMIC DNA]</scope>
    <source>
        <strain evidence="5">emors.4.1</strain>
        <strain evidence="3">Emors.4.1</strain>
    </source>
</reference>
<name>A0A510UMK2_ALIFS</name>
<evidence type="ECO:0000313" key="3">
    <source>
        <dbReference type="EMBL" id="MUK51135.1"/>
    </source>
</evidence>
<proteinExistence type="predicted"/>
<keyword evidence="1" id="KW-1133">Transmembrane helix</keyword>
<keyword evidence="1" id="KW-0472">Membrane</keyword>
<dbReference type="AlphaFoldDB" id="A0A510UMK2"/>
<dbReference type="EMBL" id="WOBN01000037">
    <property type="protein sequence ID" value="MUK51135.1"/>
    <property type="molecule type" value="Genomic_DNA"/>
</dbReference>
<dbReference type="Proteomes" id="UP000448038">
    <property type="component" value="Unassembled WGS sequence"/>
</dbReference>
<evidence type="ECO:0000313" key="5">
    <source>
        <dbReference type="Proteomes" id="UP000448038"/>
    </source>
</evidence>
<dbReference type="EMBL" id="BJTZ01000045">
    <property type="protein sequence ID" value="GEK15893.1"/>
    <property type="molecule type" value="Genomic_DNA"/>
</dbReference>
<sequence length="136" mass="15483">MTAELTSLTAKMDALRAKGFSDEEINVLLSPVAVAAQPNPLPLSENDKAYAEQWNESIDTIIENDKKTWIPFVILMIVAWLPTLLSLLSDNPFDNKFKDIAPYWTIGCYVFLFGGALIFNYKQVDRAKFFFKKRVD</sequence>
<accession>A0A510UMK2</accession>
<comment type="caution">
    <text evidence="2">The sequence shown here is derived from an EMBL/GenBank/DDBJ whole genome shotgun (WGS) entry which is preliminary data.</text>
</comment>
<reference evidence="2 4" key="1">
    <citation type="submission" date="2019-07" db="EMBL/GenBank/DDBJ databases">
        <title>Whole genome shotgun sequence of Aliivibrio fischeri NBRC 101058.</title>
        <authorList>
            <person name="Hosoyama A."/>
            <person name="Uohara A."/>
            <person name="Ohji S."/>
            <person name="Ichikawa N."/>
        </authorList>
    </citation>
    <scope>NUCLEOTIDE SEQUENCE [LARGE SCALE GENOMIC DNA]</scope>
    <source>
        <strain evidence="2 4">NBRC 101058</strain>
    </source>
</reference>
<keyword evidence="1" id="KW-0812">Transmembrane</keyword>
<dbReference type="Proteomes" id="UP000321787">
    <property type="component" value="Unassembled WGS sequence"/>
</dbReference>
<gene>
    <name evidence="2" type="ORF">AFI02nite_39290</name>
    <name evidence="3" type="ORF">GNP88_18550</name>
</gene>
<feature type="transmembrane region" description="Helical" evidence="1">
    <location>
        <begin position="69"/>
        <end position="88"/>
    </location>
</feature>
<protein>
    <submittedName>
        <fullName evidence="2">Uncharacterized protein</fullName>
    </submittedName>
</protein>
<feature type="transmembrane region" description="Helical" evidence="1">
    <location>
        <begin position="100"/>
        <end position="121"/>
    </location>
</feature>
<evidence type="ECO:0000313" key="2">
    <source>
        <dbReference type="EMBL" id="GEK15893.1"/>
    </source>
</evidence>
<evidence type="ECO:0000313" key="4">
    <source>
        <dbReference type="Proteomes" id="UP000321787"/>
    </source>
</evidence>
<evidence type="ECO:0000256" key="1">
    <source>
        <dbReference type="SAM" id="Phobius"/>
    </source>
</evidence>
<dbReference type="RefSeq" id="WP_146866512.1">
    <property type="nucleotide sequence ID" value="NZ_BJTZ01000045.1"/>
</dbReference>